<evidence type="ECO:0000256" key="1">
    <source>
        <dbReference type="SAM" id="MobiDB-lite"/>
    </source>
</evidence>
<organism evidence="2 3">
    <name type="scientific">Comamonas serinivorans</name>
    <dbReference type="NCBI Taxonomy" id="1082851"/>
    <lineage>
        <taxon>Bacteria</taxon>
        <taxon>Pseudomonadati</taxon>
        <taxon>Pseudomonadota</taxon>
        <taxon>Betaproteobacteria</taxon>
        <taxon>Burkholderiales</taxon>
        <taxon>Comamonadaceae</taxon>
        <taxon>Comamonas</taxon>
    </lineage>
</organism>
<dbReference type="RefSeq" id="WP_087276200.1">
    <property type="nucleotide sequence ID" value="NZ_CP021455.1"/>
</dbReference>
<dbReference type="KEGG" id="cser:CCO03_01300"/>
<sequence length="95" mass="9370">MRPSPDETRDVIFDRDGQPIAPPHPGGKTGAVLDALALGAGALLLLSAGKSRSMLSGLVKGGVAAALLGRAARNAGTLGKVAGALQGASGKRGMR</sequence>
<dbReference type="Proteomes" id="UP000196138">
    <property type="component" value="Chromosome"/>
</dbReference>
<dbReference type="EMBL" id="CP021455">
    <property type="protein sequence ID" value="ARU03499.1"/>
    <property type="molecule type" value="Genomic_DNA"/>
</dbReference>
<feature type="compositionally biased region" description="Basic and acidic residues" evidence="1">
    <location>
        <begin position="1"/>
        <end position="17"/>
    </location>
</feature>
<evidence type="ECO:0000313" key="3">
    <source>
        <dbReference type="Proteomes" id="UP000196138"/>
    </source>
</evidence>
<keyword evidence="3" id="KW-1185">Reference proteome</keyword>
<accession>A0A1Y0EJG2</accession>
<reference evidence="2 3" key="1">
    <citation type="submission" date="2017-05" db="EMBL/GenBank/DDBJ databases">
        <authorList>
            <person name="Song R."/>
            <person name="Chenine A.L."/>
            <person name="Ruprecht R.M."/>
        </authorList>
    </citation>
    <scope>NUCLEOTIDE SEQUENCE [LARGE SCALE GENOMIC DNA]</scope>
    <source>
        <strain evidence="2 3">DSM 26136</strain>
    </source>
</reference>
<name>A0A1Y0EJG2_9BURK</name>
<feature type="region of interest" description="Disordered" evidence="1">
    <location>
        <begin position="1"/>
        <end position="27"/>
    </location>
</feature>
<protein>
    <submittedName>
        <fullName evidence="2">Uncharacterized protein</fullName>
    </submittedName>
</protein>
<gene>
    <name evidence="2" type="ORF">CCO03_01300</name>
</gene>
<dbReference type="AlphaFoldDB" id="A0A1Y0EJG2"/>
<evidence type="ECO:0000313" key="2">
    <source>
        <dbReference type="EMBL" id="ARU03499.1"/>
    </source>
</evidence>
<proteinExistence type="predicted"/>